<comment type="similarity">
    <text evidence="1">Belongs to the Gfa family.</text>
</comment>
<keyword evidence="3" id="KW-0862">Zinc</keyword>
<feature type="domain" description="CENP-V/GFA" evidence="5">
    <location>
        <begin position="181"/>
        <end position="311"/>
    </location>
</feature>
<dbReference type="Pfam" id="PF04828">
    <property type="entry name" value="GFA"/>
    <property type="match status" value="2"/>
</dbReference>
<keyword evidence="7" id="KW-1185">Reference proteome</keyword>
<dbReference type="Gene3D" id="3.90.1590.10">
    <property type="entry name" value="glutathione-dependent formaldehyde- activating enzyme (gfa)"/>
    <property type="match status" value="2"/>
</dbReference>
<dbReference type="SUPFAM" id="SSF51316">
    <property type="entry name" value="Mss4-like"/>
    <property type="match status" value="2"/>
</dbReference>
<dbReference type="AlphaFoldDB" id="A0A3N4K6X1"/>
<gene>
    <name evidence="6" type="ORF">L873DRAFT_1728529</name>
</gene>
<evidence type="ECO:0000256" key="1">
    <source>
        <dbReference type="ARBA" id="ARBA00005495"/>
    </source>
</evidence>
<name>A0A3N4K6X1_9PEZI</name>
<sequence length="359" mass="40085">MSEDKKETVTGRCHCQAVTYSFTFTGPLAALYTHEAFIRRQTGFPINLYIPMNANCNFQFLSDTPNLQSFRQGDKTAFFCKTCGTTLSFIKRSGQLPCILAPTIEILPGKQLSDYVHPRAHIHLSRAGRKTGGLMNIIEDGLPRYMEDEGSDLACESLAVTELPVDESPMMGEINEGSPDFLDCHCCCGSLRFSIARPPEEYSRDPILQRWIKPGRKFAASFCFCTSCRTVSGAPLTGWCFTPIKQIHISPSSMSSLAVYKSSDKSTRRYCASCGATAFFALDSLNDEMWDIAIGLLPLEKLMSGNWCIWKCDGGDQFVDNYIHGWKDGTLSFECDGEDYFKDLVEQVRSGRKHSAFVN</sequence>
<dbReference type="EMBL" id="ML120354">
    <property type="protein sequence ID" value="RPB05119.1"/>
    <property type="molecule type" value="Genomic_DNA"/>
</dbReference>
<proteinExistence type="inferred from homology"/>
<keyword evidence="4" id="KW-0456">Lyase</keyword>
<dbReference type="Proteomes" id="UP000276215">
    <property type="component" value="Unassembled WGS sequence"/>
</dbReference>
<dbReference type="GO" id="GO:0016846">
    <property type="term" value="F:carbon-sulfur lyase activity"/>
    <property type="evidence" value="ECO:0007669"/>
    <property type="project" value="InterPro"/>
</dbReference>
<dbReference type="InterPro" id="IPR006913">
    <property type="entry name" value="CENP-V/GFA"/>
</dbReference>
<evidence type="ECO:0000313" key="6">
    <source>
        <dbReference type="EMBL" id="RPB05119.1"/>
    </source>
</evidence>
<dbReference type="PROSITE" id="PS51891">
    <property type="entry name" value="CENP_V_GFA"/>
    <property type="match status" value="1"/>
</dbReference>
<evidence type="ECO:0000256" key="4">
    <source>
        <dbReference type="ARBA" id="ARBA00023239"/>
    </source>
</evidence>
<dbReference type="OrthoDB" id="5422068at2759"/>
<protein>
    <recommendedName>
        <fullName evidence="5">CENP-V/GFA domain-containing protein</fullName>
    </recommendedName>
</protein>
<dbReference type="PANTHER" id="PTHR33337:SF40">
    <property type="entry name" value="CENP-V_GFA DOMAIN-CONTAINING PROTEIN-RELATED"/>
    <property type="match status" value="1"/>
</dbReference>
<evidence type="ECO:0000256" key="2">
    <source>
        <dbReference type="ARBA" id="ARBA00022723"/>
    </source>
</evidence>
<evidence type="ECO:0000256" key="3">
    <source>
        <dbReference type="ARBA" id="ARBA00022833"/>
    </source>
</evidence>
<dbReference type="GO" id="GO:0046872">
    <property type="term" value="F:metal ion binding"/>
    <property type="evidence" value="ECO:0007669"/>
    <property type="project" value="UniProtKB-KW"/>
</dbReference>
<dbReference type="PANTHER" id="PTHR33337">
    <property type="entry name" value="GFA DOMAIN-CONTAINING PROTEIN"/>
    <property type="match status" value="1"/>
</dbReference>
<organism evidence="6 7">
    <name type="scientific">Choiromyces venosus 120613-1</name>
    <dbReference type="NCBI Taxonomy" id="1336337"/>
    <lineage>
        <taxon>Eukaryota</taxon>
        <taxon>Fungi</taxon>
        <taxon>Dikarya</taxon>
        <taxon>Ascomycota</taxon>
        <taxon>Pezizomycotina</taxon>
        <taxon>Pezizomycetes</taxon>
        <taxon>Pezizales</taxon>
        <taxon>Tuberaceae</taxon>
        <taxon>Choiromyces</taxon>
    </lineage>
</organism>
<dbReference type="STRING" id="1336337.A0A3N4K6X1"/>
<accession>A0A3N4K6X1</accession>
<evidence type="ECO:0000259" key="5">
    <source>
        <dbReference type="PROSITE" id="PS51891"/>
    </source>
</evidence>
<reference evidence="6 7" key="1">
    <citation type="journal article" date="2018" name="Nat. Ecol. Evol.">
        <title>Pezizomycetes genomes reveal the molecular basis of ectomycorrhizal truffle lifestyle.</title>
        <authorList>
            <person name="Murat C."/>
            <person name="Payen T."/>
            <person name="Noel B."/>
            <person name="Kuo A."/>
            <person name="Morin E."/>
            <person name="Chen J."/>
            <person name="Kohler A."/>
            <person name="Krizsan K."/>
            <person name="Balestrini R."/>
            <person name="Da Silva C."/>
            <person name="Montanini B."/>
            <person name="Hainaut M."/>
            <person name="Levati E."/>
            <person name="Barry K.W."/>
            <person name="Belfiori B."/>
            <person name="Cichocki N."/>
            <person name="Clum A."/>
            <person name="Dockter R.B."/>
            <person name="Fauchery L."/>
            <person name="Guy J."/>
            <person name="Iotti M."/>
            <person name="Le Tacon F."/>
            <person name="Lindquist E.A."/>
            <person name="Lipzen A."/>
            <person name="Malagnac F."/>
            <person name="Mello A."/>
            <person name="Molinier V."/>
            <person name="Miyauchi S."/>
            <person name="Poulain J."/>
            <person name="Riccioni C."/>
            <person name="Rubini A."/>
            <person name="Sitrit Y."/>
            <person name="Splivallo R."/>
            <person name="Traeger S."/>
            <person name="Wang M."/>
            <person name="Zifcakova L."/>
            <person name="Wipf D."/>
            <person name="Zambonelli A."/>
            <person name="Paolocci F."/>
            <person name="Nowrousian M."/>
            <person name="Ottonello S."/>
            <person name="Baldrian P."/>
            <person name="Spatafora J.W."/>
            <person name="Henrissat B."/>
            <person name="Nagy L.G."/>
            <person name="Aury J.M."/>
            <person name="Wincker P."/>
            <person name="Grigoriev I.V."/>
            <person name="Bonfante P."/>
            <person name="Martin F.M."/>
        </authorList>
    </citation>
    <scope>NUCLEOTIDE SEQUENCE [LARGE SCALE GENOMIC DNA]</scope>
    <source>
        <strain evidence="6 7">120613-1</strain>
    </source>
</reference>
<evidence type="ECO:0000313" key="7">
    <source>
        <dbReference type="Proteomes" id="UP000276215"/>
    </source>
</evidence>
<dbReference type="InterPro" id="IPR011057">
    <property type="entry name" value="Mss4-like_sf"/>
</dbReference>
<keyword evidence="2" id="KW-0479">Metal-binding</keyword>